<dbReference type="Proteomes" id="UP001209570">
    <property type="component" value="Unassembled WGS sequence"/>
</dbReference>
<dbReference type="AlphaFoldDB" id="A0AAD5L6Y2"/>
<organism evidence="2 3">
    <name type="scientific">Pythium insidiosum</name>
    <name type="common">Pythiosis disease agent</name>
    <dbReference type="NCBI Taxonomy" id="114742"/>
    <lineage>
        <taxon>Eukaryota</taxon>
        <taxon>Sar</taxon>
        <taxon>Stramenopiles</taxon>
        <taxon>Oomycota</taxon>
        <taxon>Peronosporomycetes</taxon>
        <taxon>Pythiales</taxon>
        <taxon>Pythiaceae</taxon>
        <taxon>Pythium</taxon>
    </lineage>
</organism>
<dbReference type="SUPFAM" id="SSF54001">
    <property type="entry name" value="Cysteine proteinases"/>
    <property type="match status" value="1"/>
</dbReference>
<comment type="caution">
    <text evidence="2">The sequence shown here is derived from an EMBL/GenBank/DDBJ whole genome shotgun (WGS) entry which is preliminary data.</text>
</comment>
<evidence type="ECO:0000313" key="2">
    <source>
        <dbReference type="EMBL" id="KAJ0391586.1"/>
    </source>
</evidence>
<dbReference type="EMBL" id="JAKCXM010000950">
    <property type="protein sequence ID" value="KAJ0391586.1"/>
    <property type="molecule type" value="Genomic_DNA"/>
</dbReference>
<gene>
    <name evidence="2" type="ORF">P43SY_008745</name>
</gene>
<keyword evidence="3" id="KW-1185">Reference proteome</keyword>
<evidence type="ECO:0000256" key="1">
    <source>
        <dbReference type="SAM" id="MobiDB-lite"/>
    </source>
</evidence>
<feature type="region of interest" description="Disordered" evidence="1">
    <location>
        <begin position="128"/>
        <end position="156"/>
    </location>
</feature>
<accession>A0AAD5L6Y2</accession>
<feature type="region of interest" description="Disordered" evidence="1">
    <location>
        <begin position="87"/>
        <end position="108"/>
    </location>
</feature>
<evidence type="ECO:0000313" key="3">
    <source>
        <dbReference type="Proteomes" id="UP001209570"/>
    </source>
</evidence>
<proteinExistence type="predicted"/>
<sequence>MQAFLVAQWRNIRQRKRRRVSIADKAELSQANSLYDESIGSDVAYDPTAPTFPEVEGHIVASQSQPARSQPTPTQICIGAEVDLNEDKSAGGESKSAGGDVELKPAPHSHLNDVKSAVKVVEPNFAGEAATQTDNSENLPPRAAAASTTNSDSDFEDSRLSIRLNLVAKKTGRPMLDKNKKAAEGQGKRVCYYDSLSSAHYKSALDDLAWLIVKDATPGYTAVGINAPIQFDGFSCGFFVCMKFWRCVDPSVSQDLTASAIDIRRAELLRFLLHGKSPSNSTNDAAQ</sequence>
<evidence type="ECO:0008006" key="4">
    <source>
        <dbReference type="Google" id="ProtNLM"/>
    </source>
</evidence>
<reference evidence="2" key="1">
    <citation type="submission" date="2021-12" db="EMBL/GenBank/DDBJ databases">
        <title>Prjna785345.</title>
        <authorList>
            <person name="Rujirawat T."/>
            <person name="Krajaejun T."/>
        </authorList>
    </citation>
    <scope>NUCLEOTIDE SEQUENCE</scope>
    <source>
        <strain evidence="2">Pi057C3</strain>
    </source>
</reference>
<protein>
    <recommendedName>
        <fullName evidence="4">Ubiquitin-like protease family profile domain-containing protein</fullName>
    </recommendedName>
</protein>
<dbReference type="InterPro" id="IPR038765">
    <property type="entry name" value="Papain-like_cys_pep_sf"/>
</dbReference>
<name>A0AAD5L6Y2_PYTIN</name>